<dbReference type="RefSeq" id="WP_012608300.1">
    <property type="nucleotide sequence ID" value="NC_011766.1"/>
</dbReference>
<sequence>MNKWAIYILIILASLLVPPIAAPLLNADASTVMPLYVKTRIVIPDNLPWYPLIVIGDNRPPDVNAVDPPEVFYQAINEAENALPLAVIGLGDNVGLGTPEQYDRLYGILNKTRLENIWMIPGNHDVTYSGLNATGIDLWRQYIGSDNITIDDIPGWRIALINSEADITTWGNQVKAAYNYTGGKRLILGFHRPLYPNVNHNLKTGYDTVLLNYMNNYGWPALVLQAHFHAWVKYSYNNTEFLIVGSAGSPLYSCSDVITPGAECSSVYHYLVLILYPNGTYTYTPIALGDDSGTLKVIPLNATAYSVVNSKKNIYREPVEYPVRLRFTAGKTVINIVAKIPASASVVFSIDPVTYRLYISQNLDYYVYIMQGTGDQPIVINGIPEGLDLSQFIQGEEISVETPSQVVKTETVTSTTVAYITRTVTKPTTITETTTVTQPTTIYTTVSIVETQKITWTTTVTNTTTITETFTERISSGEDYIYLVIVLTIVFLTGLVYVLTRKKT</sequence>
<dbReference type="AlphaFoldDB" id="B8D4C8"/>
<dbReference type="SUPFAM" id="SSF56300">
    <property type="entry name" value="Metallo-dependent phosphatases"/>
    <property type="match status" value="1"/>
</dbReference>
<protein>
    <submittedName>
        <fullName evidence="3">Metallophosphoesterase, calcineurin superfamily</fullName>
    </submittedName>
</protein>
<keyword evidence="1" id="KW-0812">Transmembrane</keyword>
<dbReference type="CDD" id="cd00838">
    <property type="entry name" value="MPP_superfamily"/>
    <property type="match status" value="1"/>
</dbReference>
<feature type="transmembrane region" description="Helical" evidence="1">
    <location>
        <begin position="480"/>
        <end position="499"/>
    </location>
</feature>
<name>B8D4C8_DESA1</name>
<dbReference type="HOGENOM" id="CLU_562171_0_0_2"/>
<dbReference type="InterPro" id="IPR004843">
    <property type="entry name" value="Calcineurin-like_PHP"/>
</dbReference>
<proteinExistence type="predicted"/>
<keyword evidence="1" id="KW-0472">Membrane</keyword>
<dbReference type="Pfam" id="PF00149">
    <property type="entry name" value="Metallophos"/>
    <property type="match status" value="1"/>
</dbReference>
<dbReference type="Gene3D" id="3.60.21.10">
    <property type="match status" value="1"/>
</dbReference>
<dbReference type="eggNOG" id="arCOG07855">
    <property type="taxonomic scope" value="Archaea"/>
</dbReference>
<organism evidence="3 4">
    <name type="scientific">Desulfurococcus amylolyticus (strain DSM 18924 / JCM 16383 / VKM B-2413 / 1221n)</name>
    <name type="common">Desulfurococcus kamchatkensis</name>
    <dbReference type="NCBI Taxonomy" id="490899"/>
    <lineage>
        <taxon>Archaea</taxon>
        <taxon>Thermoproteota</taxon>
        <taxon>Thermoprotei</taxon>
        <taxon>Desulfurococcales</taxon>
        <taxon>Desulfurococcaceae</taxon>
        <taxon>Desulfurococcus</taxon>
    </lineage>
</organism>
<gene>
    <name evidence="3" type="ordered locus">DKAM_0633</name>
</gene>
<accession>B8D4C8</accession>
<keyword evidence="1" id="KW-1133">Transmembrane helix</keyword>
<evidence type="ECO:0000259" key="2">
    <source>
        <dbReference type="Pfam" id="PF00149"/>
    </source>
</evidence>
<dbReference type="Proteomes" id="UP000006903">
    <property type="component" value="Chromosome"/>
</dbReference>
<reference evidence="3 4" key="1">
    <citation type="journal article" date="2009" name="J. Bacteriol.">
        <title>Complete genome sequence of the anaerobic, protein-degrading hyperthermophilic crenarchaeon Desulfurococcus kamchatkensis.</title>
        <authorList>
            <person name="Ravin N.V."/>
            <person name="Mardanov A.V."/>
            <person name="Beletsky A.V."/>
            <person name="Kublanov I.V."/>
            <person name="Kolganova T.V."/>
            <person name="Lebedinsky A.V."/>
            <person name="Chernyh N.A."/>
            <person name="Bonch-Osmolovskaya E.A."/>
            <person name="Skryabin K.G."/>
        </authorList>
    </citation>
    <scope>NUCLEOTIDE SEQUENCE [LARGE SCALE GENOMIC DNA]</scope>
    <source>
        <strain evidence="4">DSM 18924 / JCM 16383 / VKM B-2413 / 1221n</strain>
    </source>
</reference>
<dbReference type="GO" id="GO:0016787">
    <property type="term" value="F:hydrolase activity"/>
    <property type="evidence" value="ECO:0007669"/>
    <property type="project" value="InterPro"/>
</dbReference>
<dbReference type="GeneID" id="7170827"/>
<dbReference type="KEGG" id="dka:DKAM_0633"/>
<dbReference type="EMBL" id="CP001140">
    <property type="protein sequence ID" value="ACL10959.1"/>
    <property type="molecule type" value="Genomic_DNA"/>
</dbReference>
<dbReference type="InterPro" id="IPR029052">
    <property type="entry name" value="Metallo-depent_PP-like"/>
</dbReference>
<evidence type="ECO:0000313" key="3">
    <source>
        <dbReference type="EMBL" id="ACL10959.1"/>
    </source>
</evidence>
<evidence type="ECO:0000256" key="1">
    <source>
        <dbReference type="SAM" id="Phobius"/>
    </source>
</evidence>
<evidence type="ECO:0000313" key="4">
    <source>
        <dbReference type="Proteomes" id="UP000006903"/>
    </source>
</evidence>
<feature type="domain" description="Calcineurin-like phosphoesterase" evidence="2">
    <location>
        <begin position="72"/>
        <end position="229"/>
    </location>
</feature>